<dbReference type="EMBL" id="CAVMJV010000099">
    <property type="protein sequence ID" value="CAK5096473.1"/>
    <property type="molecule type" value="Genomic_DNA"/>
</dbReference>
<comment type="caution">
    <text evidence="1">The sequence shown here is derived from an EMBL/GenBank/DDBJ whole genome shotgun (WGS) entry which is preliminary data.</text>
</comment>
<evidence type="ECO:0000313" key="2">
    <source>
        <dbReference type="Proteomes" id="UP001497535"/>
    </source>
</evidence>
<accession>A0ACB1ANS0</accession>
<dbReference type="Proteomes" id="UP001497535">
    <property type="component" value="Unassembled WGS sequence"/>
</dbReference>
<name>A0ACB1ANS0_MELEN</name>
<gene>
    <name evidence="1" type="ORF">MENTE1834_LOCUS41133</name>
</gene>
<evidence type="ECO:0000313" key="1">
    <source>
        <dbReference type="EMBL" id="CAK5096473.1"/>
    </source>
</evidence>
<proteinExistence type="predicted"/>
<keyword evidence="2" id="KW-1185">Reference proteome</keyword>
<protein>
    <submittedName>
        <fullName evidence="1">Uncharacterized protein</fullName>
    </submittedName>
</protein>
<sequence>MIIMFIQVCGWCISNLAFVFIFLFVTDEYMKWLLSLLFYSLSCIVASSDPMVLLITRQGKFKKKLF</sequence>
<reference evidence="1" key="1">
    <citation type="submission" date="2023-11" db="EMBL/GenBank/DDBJ databases">
        <authorList>
            <person name="Poullet M."/>
        </authorList>
    </citation>
    <scope>NUCLEOTIDE SEQUENCE</scope>
    <source>
        <strain evidence="1">E1834</strain>
    </source>
</reference>
<organism evidence="1 2">
    <name type="scientific">Meloidogyne enterolobii</name>
    <name type="common">Root-knot nematode worm</name>
    <name type="synonym">Meloidogyne mayaguensis</name>
    <dbReference type="NCBI Taxonomy" id="390850"/>
    <lineage>
        <taxon>Eukaryota</taxon>
        <taxon>Metazoa</taxon>
        <taxon>Ecdysozoa</taxon>
        <taxon>Nematoda</taxon>
        <taxon>Chromadorea</taxon>
        <taxon>Rhabditida</taxon>
        <taxon>Tylenchina</taxon>
        <taxon>Tylenchomorpha</taxon>
        <taxon>Tylenchoidea</taxon>
        <taxon>Meloidogynidae</taxon>
        <taxon>Meloidogyninae</taxon>
        <taxon>Meloidogyne</taxon>
    </lineage>
</organism>